<evidence type="ECO:0000313" key="3">
    <source>
        <dbReference type="EMBL" id="GAA0169015.1"/>
    </source>
</evidence>
<dbReference type="PANTHER" id="PTHR47926:SF476">
    <property type="entry name" value="PENTATRICOPEPTIDE REPEAT-CONTAINING PROTEIN"/>
    <property type="match status" value="1"/>
</dbReference>
<dbReference type="Pfam" id="PF01535">
    <property type="entry name" value="PPR"/>
    <property type="match status" value="10"/>
</dbReference>
<feature type="repeat" description="PPR" evidence="2">
    <location>
        <begin position="467"/>
        <end position="501"/>
    </location>
</feature>
<name>A0AAV3QYA9_LITER</name>
<gene>
    <name evidence="3" type="ORF">LIER_23586</name>
</gene>
<dbReference type="NCBIfam" id="TIGR00756">
    <property type="entry name" value="PPR"/>
    <property type="match status" value="3"/>
</dbReference>
<dbReference type="InterPro" id="IPR002885">
    <property type="entry name" value="PPR_rpt"/>
</dbReference>
<dbReference type="InterPro" id="IPR011990">
    <property type="entry name" value="TPR-like_helical_dom_sf"/>
</dbReference>
<keyword evidence="1" id="KW-0677">Repeat</keyword>
<dbReference type="GO" id="GO:0009451">
    <property type="term" value="P:RNA modification"/>
    <property type="evidence" value="ECO:0007669"/>
    <property type="project" value="InterPro"/>
</dbReference>
<evidence type="ECO:0008006" key="5">
    <source>
        <dbReference type="Google" id="ProtNLM"/>
    </source>
</evidence>
<evidence type="ECO:0000313" key="4">
    <source>
        <dbReference type="Proteomes" id="UP001454036"/>
    </source>
</evidence>
<feature type="repeat" description="PPR" evidence="2">
    <location>
        <begin position="233"/>
        <end position="267"/>
    </location>
</feature>
<accession>A0AAV3QYA9</accession>
<dbReference type="InterPro" id="IPR046960">
    <property type="entry name" value="PPR_At4g14850-like_plant"/>
</dbReference>
<dbReference type="PROSITE" id="PS51375">
    <property type="entry name" value="PPR"/>
    <property type="match status" value="5"/>
</dbReference>
<dbReference type="EMBL" id="BAABME010006681">
    <property type="protein sequence ID" value="GAA0169015.1"/>
    <property type="molecule type" value="Genomic_DNA"/>
</dbReference>
<feature type="repeat" description="PPR" evidence="2">
    <location>
        <begin position="334"/>
        <end position="368"/>
    </location>
</feature>
<evidence type="ECO:0000256" key="2">
    <source>
        <dbReference type="PROSITE-ProRule" id="PRU00708"/>
    </source>
</evidence>
<proteinExistence type="predicted"/>
<dbReference type="FunFam" id="1.25.40.10:FF:000158">
    <property type="entry name" value="pentatricopeptide repeat-containing protein At2g33680"/>
    <property type="match status" value="1"/>
</dbReference>
<protein>
    <recommendedName>
        <fullName evidence="5">Pentatricopeptide repeat-containing protein</fullName>
    </recommendedName>
</protein>
<dbReference type="AlphaFoldDB" id="A0AAV3QYA9"/>
<dbReference type="FunFam" id="1.25.40.10:FF:000425">
    <property type="entry name" value="Pentatricopeptide repeat-containing protein At3g26540"/>
    <property type="match status" value="1"/>
</dbReference>
<dbReference type="GO" id="GO:0003723">
    <property type="term" value="F:RNA binding"/>
    <property type="evidence" value="ECO:0007669"/>
    <property type="project" value="InterPro"/>
</dbReference>
<evidence type="ECO:0000256" key="1">
    <source>
        <dbReference type="ARBA" id="ARBA00022737"/>
    </source>
</evidence>
<keyword evidence="4" id="KW-1185">Reference proteome</keyword>
<dbReference type="GO" id="GO:0099402">
    <property type="term" value="P:plant organ development"/>
    <property type="evidence" value="ECO:0007669"/>
    <property type="project" value="UniProtKB-ARBA"/>
</dbReference>
<dbReference type="Proteomes" id="UP001454036">
    <property type="component" value="Unassembled WGS sequence"/>
</dbReference>
<feature type="repeat" description="PPR" evidence="2">
    <location>
        <begin position="568"/>
        <end position="602"/>
    </location>
</feature>
<organism evidence="3 4">
    <name type="scientific">Lithospermum erythrorhizon</name>
    <name type="common">Purple gromwell</name>
    <name type="synonym">Lithospermum officinale var. erythrorhizon</name>
    <dbReference type="NCBI Taxonomy" id="34254"/>
    <lineage>
        <taxon>Eukaryota</taxon>
        <taxon>Viridiplantae</taxon>
        <taxon>Streptophyta</taxon>
        <taxon>Embryophyta</taxon>
        <taxon>Tracheophyta</taxon>
        <taxon>Spermatophyta</taxon>
        <taxon>Magnoliopsida</taxon>
        <taxon>eudicotyledons</taxon>
        <taxon>Gunneridae</taxon>
        <taxon>Pentapetalae</taxon>
        <taxon>asterids</taxon>
        <taxon>lamiids</taxon>
        <taxon>Boraginales</taxon>
        <taxon>Boraginaceae</taxon>
        <taxon>Boraginoideae</taxon>
        <taxon>Lithospermeae</taxon>
        <taxon>Lithospermum</taxon>
    </lineage>
</organism>
<dbReference type="Gene3D" id="1.25.40.10">
    <property type="entry name" value="Tetratricopeptide repeat domain"/>
    <property type="match status" value="5"/>
</dbReference>
<reference evidence="3 4" key="1">
    <citation type="submission" date="2024-01" db="EMBL/GenBank/DDBJ databases">
        <title>The complete chloroplast genome sequence of Lithospermum erythrorhizon: insights into the phylogenetic relationship among Boraginaceae species and the maternal lineages of purple gromwells.</title>
        <authorList>
            <person name="Okada T."/>
            <person name="Watanabe K."/>
        </authorList>
    </citation>
    <scope>NUCLEOTIDE SEQUENCE [LARGE SCALE GENOMIC DNA]</scope>
</reference>
<feature type="repeat" description="PPR" evidence="2">
    <location>
        <begin position="132"/>
        <end position="166"/>
    </location>
</feature>
<sequence>MAHMNSSTSSPFKSFLNGILNHQPTTSYPPECTSLKATTTTILNHLRLGRLSKAISILFSTPFSFPFSFYTHLLHLCSASKSVIEVRKLESHLVSFNPTPPVFVLNRAIEAYGKCGYVVDARDLFDEMPQRDGGSWNAVITAYSRNGFYDEAIGVFLDMRRAGVFGSEVTFASVLGSCGSLLELWLARQVHGLVLKYGFCGNVILESSLVDIYGKCGVMSEARRMFDGIENPNVVSWNVIVRRYLESGQDEAAVSMFFKMIGMNMIPLNFTVSSAFVACSKFRGIKEGMQIYGYVIKSNMVADEVVCSSLIDMFVKCGDMSSAHSIFELPSSKNLINYTSMVSGYAMSGRPEKAKELFDEMPERNVISWNSMLAGYTRLSQWDDALNFFIMMNNEFGYIDYLSLGLILNVCAALSDVQLGKQVHGYIYRHGLNTNSFVGNALLDMYGKCGNMKSVRVWFEEIRHSWDSVSWNSLLTSYARHQLSEEALIIFHNVLGETIPSRYTLATLLTTCANTFALEPGKQIHGVLLRNGYEVDIVLKGALVDMYFKCRRAEYGLKIFSMDNIRADVILWNSVMFGCYYNGMGEKVFELFGLMEKEGVNPDYVTLHALLLACISTARVKLGSELFDSMIAKYYIIPRLEHYESMIELYARHGFMDELEDFIKRMPFDLTVPMLSKVFYSCQKYRSNLRLGEWAAEQISKLDPNVSLTCNKYKR</sequence>
<dbReference type="PANTHER" id="PTHR47926">
    <property type="entry name" value="PENTATRICOPEPTIDE REPEAT-CONTAINING PROTEIN"/>
    <property type="match status" value="1"/>
</dbReference>
<dbReference type="Pfam" id="PF13041">
    <property type="entry name" value="PPR_2"/>
    <property type="match status" value="1"/>
</dbReference>
<comment type="caution">
    <text evidence="3">The sequence shown here is derived from an EMBL/GenBank/DDBJ whole genome shotgun (WGS) entry which is preliminary data.</text>
</comment>